<dbReference type="Proteomes" id="UP000199305">
    <property type="component" value="Unassembled WGS sequence"/>
</dbReference>
<dbReference type="EMBL" id="FNFH01000002">
    <property type="protein sequence ID" value="SDJ93279.1"/>
    <property type="molecule type" value="Genomic_DNA"/>
</dbReference>
<dbReference type="RefSeq" id="WP_175453036.1">
    <property type="nucleotide sequence ID" value="NZ_FNFH01000002.1"/>
</dbReference>
<dbReference type="STRING" id="658219.SAMN05216212_1215"/>
<keyword evidence="2" id="KW-1185">Reference proteome</keyword>
<dbReference type="AlphaFoldDB" id="A0A1G8XRT8"/>
<reference evidence="2" key="1">
    <citation type="submission" date="2016-10" db="EMBL/GenBank/DDBJ databases">
        <authorList>
            <person name="Varghese N."/>
            <person name="Submissions S."/>
        </authorList>
    </citation>
    <scope>NUCLEOTIDE SEQUENCE [LARGE SCALE GENOMIC DNA]</scope>
    <source>
        <strain evidence="2">CGMCC 1.10658</strain>
    </source>
</reference>
<evidence type="ECO:0000313" key="2">
    <source>
        <dbReference type="Proteomes" id="UP000199305"/>
    </source>
</evidence>
<name>A0A1G8XRT8_9GAMM</name>
<evidence type="ECO:0000313" key="1">
    <source>
        <dbReference type="EMBL" id="SDJ93279.1"/>
    </source>
</evidence>
<gene>
    <name evidence="1" type="ORF">SAMN05216212_1215</name>
</gene>
<accession>A0A1G8XRT8</accession>
<keyword evidence="1" id="KW-0808">Transferase</keyword>
<keyword evidence="1" id="KW-0418">Kinase</keyword>
<dbReference type="SUPFAM" id="SSF52540">
    <property type="entry name" value="P-loop containing nucleoside triphosphate hydrolases"/>
    <property type="match status" value="1"/>
</dbReference>
<sequence length="313" mass="35146">MAESAWPGPVRARADELQGELGREIDRFIAAHQLPDSFRQVIVGYYLPLAVWLAGQREEGRTLVVGICGGQGSGKSTLTDFLRMVWRALGLESAGFSLDDIYLTRNDRRQLARRVHPLLATRGVPGTHDVGLGIETLDALAGKSGARNVAIPVFDKSIDDRAPVDSWPVSRVPVDILLFEGWCVGARPWQADDDPVNDLERSEDADGSWRNYIREQLDGPYRSLFARLDLLVMLQVPGMESVLEWRRLQEHKLRERTGRGMTDAEIARFVQHYERVTRHLLAEMPDRADCVLKLDRHHRICALQLNPAPGGDS</sequence>
<proteinExistence type="predicted"/>
<protein>
    <submittedName>
        <fullName evidence="1">D-glycerate 3-kinase</fullName>
    </submittedName>
</protein>
<dbReference type="Gene3D" id="3.40.50.300">
    <property type="entry name" value="P-loop containing nucleotide triphosphate hydrolases"/>
    <property type="match status" value="1"/>
</dbReference>
<organism evidence="1 2">
    <name type="scientific">Microbulbifer yueqingensis</name>
    <dbReference type="NCBI Taxonomy" id="658219"/>
    <lineage>
        <taxon>Bacteria</taxon>
        <taxon>Pseudomonadati</taxon>
        <taxon>Pseudomonadota</taxon>
        <taxon>Gammaproteobacteria</taxon>
        <taxon>Cellvibrionales</taxon>
        <taxon>Microbulbiferaceae</taxon>
        <taxon>Microbulbifer</taxon>
    </lineage>
</organism>
<dbReference type="InterPro" id="IPR027417">
    <property type="entry name" value="P-loop_NTPase"/>
</dbReference>
<dbReference type="GO" id="GO:0016301">
    <property type="term" value="F:kinase activity"/>
    <property type="evidence" value="ECO:0007669"/>
    <property type="project" value="UniProtKB-KW"/>
</dbReference>